<feature type="signal peptide" evidence="1">
    <location>
        <begin position="1"/>
        <end position="29"/>
    </location>
</feature>
<name>A0ABW0HKI5_9BACL</name>
<evidence type="ECO:0000256" key="1">
    <source>
        <dbReference type="SAM" id="SignalP"/>
    </source>
</evidence>
<gene>
    <name evidence="3" type="ORF">ACFPOF_02955</name>
</gene>
<evidence type="ECO:0000259" key="2">
    <source>
        <dbReference type="Pfam" id="PF07833"/>
    </source>
</evidence>
<dbReference type="Pfam" id="PF07833">
    <property type="entry name" value="Cu_amine_oxidN1"/>
    <property type="match status" value="1"/>
</dbReference>
<dbReference type="Gene3D" id="3.30.457.10">
    <property type="entry name" value="Copper amine oxidase-like, N-terminal domain"/>
    <property type="match status" value="1"/>
</dbReference>
<accession>A0ABW0HKI5</accession>
<keyword evidence="1" id="KW-0732">Signal</keyword>
<reference evidence="4" key="1">
    <citation type="journal article" date="2019" name="Int. J. Syst. Evol. Microbiol.">
        <title>The Global Catalogue of Microorganisms (GCM) 10K type strain sequencing project: providing services to taxonomists for standard genome sequencing and annotation.</title>
        <authorList>
            <consortium name="The Broad Institute Genomics Platform"/>
            <consortium name="The Broad Institute Genome Sequencing Center for Infectious Disease"/>
            <person name="Wu L."/>
            <person name="Ma J."/>
        </authorList>
    </citation>
    <scope>NUCLEOTIDE SEQUENCE [LARGE SCALE GENOMIC DNA]</scope>
    <source>
        <strain evidence="4">CGMCC 1.18575</strain>
    </source>
</reference>
<evidence type="ECO:0000313" key="3">
    <source>
        <dbReference type="EMBL" id="MFC5401680.1"/>
    </source>
</evidence>
<sequence length="656" mass="72884">MISRSIGTKALALLLSLIMFIGYALPASAATATGTKEIRLKVGSAQMIINGEAIKIQAPFLSANNVMVPLSVFTNAKGFGAKLQLTNNKVIKLTYLKHVITMTTGNKSATIDGKNTTLAVAPANKNGVLTVPLVPVAKTFGAKQSTDAKTKEIVLSGVVSATAAAGTGNTGNAGNGGSVSIIDSDFGKSKIGDSYYGWTMSYPTGLLMVDQSDDGDYIIFQDIKKDYELGVFVEEAQNDLTTAEKRTSIYGHFTKTEKAVDIRTVAGGPTGTYEKIVSKNNEGYFFESRAIQANGFLYVVYFGKRATSATELNRYSQVLDSFKTSFDRSDRSLKDFTQIIDGYKTFSNDDYGLAVKLPKEWSIDDKSAYPYFYTSDAYMYVDISSKKAGDTTDAWLKRKQARFEQSFAPEYRKVLEQKDVVWNGVPAKALKISYSFDTETWWEEYEVFAIQGEYRYYTEIAYLDSHKSTYANLFDTVLRTLEVNTGTVEKNFGLILDDADEADRVATVSKKSNKYGYSVMFPQYWTGSKKNFEEESIEYDFDGGGFGVDAWKDPESSFSDLSSYLDQFYRDQTAKNSKMTVIENSVTTLNGLQAKKVVVEDKTNDDKSTPNRMTMYYVYNNGQVYTVWGLYYLARGTDFVKKSLESAINSFTIPAR</sequence>
<dbReference type="RefSeq" id="WP_378129469.1">
    <property type="nucleotide sequence ID" value="NZ_JBHSMI010000005.1"/>
</dbReference>
<evidence type="ECO:0000313" key="4">
    <source>
        <dbReference type="Proteomes" id="UP001596113"/>
    </source>
</evidence>
<dbReference type="InterPro" id="IPR036582">
    <property type="entry name" value="Mao_N_sf"/>
</dbReference>
<comment type="caution">
    <text evidence="3">The sequence shown here is derived from an EMBL/GenBank/DDBJ whole genome shotgun (WGS) entry which is preliminary data.</text>
</comment>
<dbReference type="InterPro" id="IPR012854">
    <property type="entry name" value="Cu_amine_oxidase-like_N"/>
</dbReference>
<dbReference type="EMBL" id="JBHSMI010000005">
    <property type="protein sequence ID" value="MFC5401680.1"/>
    <property type="molecule type" value="Genomic_DNA"/>
</dbReference>
<protein>
    <submittedName>
        <fullName evidence="3">Stalk domain-containing protein</fullName>
    </submittedName>
</protein>
<organism evidence="3 4">
    <name type="scientific">Cohnella soli</name>
    <dbReference type="NCBI Taxonomy" id="425005"/>
    <lineage>
        <taxon>Bacteria</taxon>
        <taxon>Bacillati</taxon>
        <taxon>Bacillota</taxon>
        <taxon>Bacilli</taxon>
        <taxon>Bacillales</taxon>
        <taxon>Paenibacillaceae</taxon>
        <taxon>Cohnella</taxon>
    </lineage>
</organism>
<keyword evidence="4" id="KW-1185">Reference proteome</keyword>
<dbReference type="SUPFAM" id="SSF55383">
    <property type="entry name" value="Copper amine oxidase, domain N"/>
    <property type="match status" value="1"/>
</dbReference>
<proteinExistence type="predicted"/>
<dbReference type="Proteomes" id="UP001596113">
    <property type="component" value="Unassembled WGS sequence"/>
</dbReference>
<feature type="chain" id="PRO_5045417522" evidence="1">
    <location>
        <begin position="30"/>
        <end position="656"/>
    </location>
</feature>
<feature type="domain" description="Copper amine oxidase-like N-terminal" evidence="2">
    <location>
        <begin position="49"/>
        <end position="154"/>
    </location>
</feature>